<feature type="compositionally biased region" description="Polar residues" evidence="4">
    <location>
        <begin position="66"/>
        <end position="79"/>
    </location>
</feature>
<keyword evidence="6" id="KW-1185">Reference proteome</keyword>
<accession>A0A5C3EJ99</accession>
<feature type="region of interest" description="Disordered" evidence="4">
    <location>
        <begin position="41"/>
        <end position="81"/>
    </location>
</feature>
<comment type="similarity">
    <text evidence="1">Belongs to the MTFP1 family.</text>
</comment>
<dbReference type="EMBL" id="OOIN01000027">
    <property type="protein sequence ID" value="SPO29309.1"/>
    <property type="molecule type" value="Genomic_DNA"/>
</dbReference>
<sequence length="340" mass="36616">MMDVTTIEPQRYIPMFGLSGLGFQLQGSLVNSPFKTSASLLSTGSNSSSNTTSTTSTQSASGLATPTLSSSPATDSTQEIIDLENGPSRYAAYAMRLKTVIVASSRYVAYSSDIGEAFRPLTKPAFVTGAYAISWTYILGDVCYAGYKAAKQYEAIASTTFTSSSGPVQEFESEAAKYADKALTSVKENLPLEKVLDQNTLSALSPTEKVELKKRHTQRLAEHGELAGVDPTRVSEFTHVGMTMARQAVFQSIASMALPAFTIHSIVRYSAPLFAKAKSQRIRAAGPTVAGLMFVPALPFLFDEPVEHVVDFAFDWIQERILGGPKAAHKVVEAAKEKVL</sequence>
<dbReference type="Pfam" id="PF10558">
    <property type="entry name" value="MTP18"/>
    <property type="match status" value="1"/>
</dbReference>
<dbReference type="PANTHER" id="PTHR11001:SF2">
    <property type="entry name" value="MITOCHONDRIAL FISSION PROCESS PROTEIN 1"/>
    <property type="match status" value="1"/>
</dbReference>
<evidence type="ECO:0000256" key="1">
    <source>
        <dbReference type="ARBA" id="ARBA00009224"/>
    </source>
</evidence>
<evidence type="ECO:0000256" key="3">
    <source>
        <dbReference type="ARBA" id="ARBA00029631"/>
    </source>
</evidence>
<evidence type="ECO:0000313" key="5">
    <source>
        <dbReference type="EMBL" id="SPO29309.1"/>
    </source>
</evidence>
<dbReference type="GO" id="GO:0005739">
    <property type="term" value="C:mitochondrion"/>
    <property type="evidence" value="ECO:0007669"/>
    <property type="project" value="TreeGrafter"/>
</dbReference>
<dbReference type="AlphaFoldDB" id="A0A5C3EJ99"/>
<dbReference type="InterPro" id="IPR019560">
    <property type="entry name" value="Mitochondrial_18_kDa_protein"/>
</dbReference>
<reference evidence="5 6" key="1">
    <citation type="submission" date="2018-03" db="EMBL/GenBank/DDBJ databases">
        <authorList>
            <person name="Guldener U."/>
        </authorList>
    </citation>
    <scope>NUCLEOTIDE SEQUENCE [LARGE SCALE GENOMIC DNA]</scope>
    <source>
        <strain evidence="5 6">NBRC100155</strain>
    </source>
</reference>
<name>A0A5C3EJ99_9BASI</name>
<dbReference type="OrthoDB" id="424969at2759"/>
<evidence type="ECO:0000313" key="6">
    <source>
        <dbReference type="Proteomes" id="UP000324022"/>
    </source>
</evidence>
<organism evidence="5 6">
    <name type="scientific">Ustilago trichophora</name>
    <dbReference type="NCBI Taxonomy" id="86804"/>
    <lineage>
        <taxon>Eukaryota</taxon>
        <taxon>Fungi</taxon>
        <taxon>Dikarya</taxon>
        <taxon>Basidiomycota</taxon>
        <taxon>Ustilaginomycotina</taxon>
        <taxon>Ustilaginomycetes</taxon>
        <taxon>Ustilaginales</taxon>
        <taxon>Ustilaginaceae</taxon>
        <taxon>Ustilago</taxon>
    </lineage>
</organism>
<dbReference type="GO" id="GO:0000266">
    <property type="term" value="P:mitochondrial fission"/>
    <property type="evidence" value="ECO:0007669"/>
    <property type="project" value="TreeGrafter"/>
</dbReference>
<gene>
    <name evidence="5" type="ORF">UTRI_06258</name>
</gene>
<evidence type="ECO:0000256" key="4">
    <source>
        <dbReference type="SAM" id="MobiDB-lite"/>
    </source>
</evidence>
<dbReference type="PANTHER" id="PTHR11001">
    <property type="entry name" value="MITOCHONDRIAL FISSION PROCESS PROTEIN 1"/>
    <property type="match status" value="1"/>
</dbReference>
<feature type="compositionally biased region" description="Low complexity" evidence="4">
    <location>
        <begin position="41"/>
        <end position="65"/>
    </location>
</feature>
<dbReference type="Proteomes" id="UP000324022">
    <property type="component" value="Unassembled WGS sequence"/>
</dbReference>
<protein>
    <recommendedName>
        <fullName evidence="2">Mitochondrial fission process protein 1</fullName>
    </recommendedName>
    <alternativeName>
        <fullName evidence="3">Mitochondrial 18 kDa protein</fullName>
    </alternativeName>
</protein>
<evidence type="ECO:0000256" key="2">
    <source>
        <dbReference type="ARBA" id="ARBA00017835"/>
    </source>
</evidence>
<proteinExistence type="inferred from homology"/>